<dbReference type="Gene3D" id="3.40.80.10">
    <property type="entry name" value="Peptidoglycan recognition protein-like"/>
    <property type="match status" value="1"/>
</dbReference>
<gene>
    <name evidence="8" type="ORF">AQI70_18085</name>
</gene>
<dbReference type="Gene3D" id="2.130.10.130">
    <property type="entry name" value="Integrin alpha, N-terminal"/>
    <property type="match status" value="3"/>
</dbReference>
<dbReference type="InterPro" id="IPR013519">
    <property type="entry name" value="Int_alpha_beta-p"/>
</dbReference>
<dbReference type="SUPFAM" id="SSF55846">
    <property type="entry name" value="N-acetylmuramoyl-L-alanine amidase-like"/>
    <property type="match status" value="1"/>
</dbReference>
<dbReference type="InterPro" id="IPR013517">
    <property type="entry name" value="FG-GAP"/>
</dbReference>
<dbReference type="GO" id="GO:0008745">
    <property type="term" value="F:N-acetylmuramoyl-L-alanine amidase activity"/>
    <property type="evidence" value="ECO:0007669"/>
    <property type="project" value="InterPro"/>
</dbReference>
<dbReference type="SUPFAM" id="SSF69318">
    <property type="entry name" value="Integrin alpha N-terminal domain"/>
    <property type="match status" value="1"/>
</dbReference>
<dbReference type="InterPro" id="IPR006619">
    <property type="entry name" value="PGRP_domain_met/bac"/>
</dbReference>
<feature type="region of interest" description="Disordered" evidence="5">
    <location>
        <begin position="118"/>
        <end position="258"/>
    </location>
</feature>
<evidence type="ECO:0000256" key="4">
    <source>
        <dbReference type="ARBA" id="ARBA00023180"/>
    </source>
</evidence>
<dbReference type="PANTHER" id="PTHR11022:SF41">
    <property type="entry name" value="PEPTIDOGLYCAN-RECOGNITION PROTEIN LC-RELATED"/>
    <property type="match status" value="1"/>
</dbReference>
<dbReference type="SMART" id="SM00644">
    <property type="entry name" value="Ami_2"/>
    <property type="match status" value="1"/>
</dbReference>
<dbReference type="Pfam" id="PF01510">
    <property type="entry name" value="Amidase_2"/>
    <property type="match status" value="1"/>
</dbReference>
<keyword evidence="3" id="KW-0677">Repeat</keyword>
<keyword evidence="9" id="KW-1185">Reference proteome</keyword>
<evidence type="ECO:0000313" key="9">
    <source>
        <dbReference type="Proteomes" id="UP000054024"/>
    </source>
</evidence>
<evidence type="ECO:0008006" key="10">
    <source>
        <dbReference type="Google" id="ProtNLM"/>
    </source>
</evidence>
<dbReference type="OrthoDB" id="514320at2"/>
<dbReference type="InterPro" id="IPR002502">
    <property type="entry name" value="Amidase_domain"/>
</dbReference>
<comment type="caution">
    <text evidence="8">The sequence shown here is derived from an EMBL/GenBank/DDBJ whole genome shotgun (WGS) entry which is preliminary data.</text>
</comment>
<evidence type="ECO:0000256" key="2">
    <source>
        <dbReference type="ARBA" id="ARBA00022729"/>
    </source>
</evidence>
<dbReference type="InterPro" id="IPR036505">
    <property type="entry name" value="Amidase/PGRP_sf"/>
</dbReference>
<feature type="domain" description="Peptidoglycan recognition protein family" evidence="7">
    <location>
        <begin position="261"/>
        <end position="409"/>
    </location>
</feature>
<dbReference type="SMART" id="SM00191">
    <property type="entry name" value="Int_alpha"/>
    <property type="match status" value="6"/>
</dbReference>
<dbReference type="EMBL" id="LMWJ01000013">
    <property type="protein sequence ID" value="KUM74744.1"/>
    <property type="molecule type" value="Genomic_DNA"/>
</dbReference>
<dbReference type="GO" id="GO:0008270">
    <property type="term" value="F:zinc ion binding"/>
    <property type="evidence" value="ECO:0007669"/>
    <property type="project" value="InterPro"/>
</dbReference>
<evidence type="ECO:0000259" key="6">
    <source>
        <dbReference type="SMART" id="SM00644"/>
    </source>
</evidence>
<dbReference type="InterPro" id="IPR028994">
    <property type="entry name" value="Integrin_alpha_N"/>
</dbReference>
<dbReference type="InterPro" id="IPR015510">
    <property type="entry name" value="PGRP"/>
</dbReference>
<protein>
    <recommendedName>
        <fullName evidence="10">Peptidoglycan recognition protein family domain-containing protein</fullName>
    </recommendedName>
</protein>
<dbReference type="SMART" id="SM00701">
    <property type="entry name" value="PGRP"/>
    <property type="match status" value="1"/>
</dbReference>
<dbReference type="Pfam" id="PF13517">
    <property type="entry name" value="FG-GAP_3"/>
    <property type="match status" value="1"/>
</dbReference>
<evidence type="ECO:0000259" key="7">
    <source>
        <dbReference type="SMART" id="SM00701"/>
    </source>
</evidence>
<comment type="similarity">
    <text evidence="1">Belongs to the N-acetylmuramoyl-L-alanine amidase 2 family.</text>
</comment>
<dbReference type="PANTHER" id="PTHR11022">
    <property type="entry name" value="PEPTIDOGLYCAN RECOGNITION PROTEIN"/>
    <property type="match status" value="1"/>
</dbReference>
<dbReference type="CDD" id="cd06583">
    <property type="entry name" value="PGRP"/>
    <property type="match status" value="1"/>
</dbReference>
<organism evidence="8 9">
    <name type="scientific">Streptomyces curacoi</name>
    <dbReference type="NCBI Taxonomy" id="146536"/>
    <lineage>
        <taxon>Bacteria</taxon>
        <taxon>Bacillati</taxon>
        <taxon>Actinomycetota</taxon>
        <taxon>Actinomycetes</taxon>
        <taxon>Kitasatosporales</taxon>
        <taxon>Streptomycetaceae</taxon>
        <taxon>Streptomyces</taxon>
    </lineage>
</organism>
<feature type="domain" description="N-acetylmuramoyl-L-alanine amidase" evidence="6">
    <location>
        <begin position="272"/>
        <end position="441"/>
    </location>
</feature>
<reference evidence="8 9" key="1">
    <citation type="submission" date="2015-10" db="EMBL/GenBank/DDBJ databases">
        <title>Draft genome sequence of Streptomyces curacoi DSM 40107, type strain for the species Streptomyces curacoi.</title>
        <authorList>
            <person name="Ruckert C."/>
            <person name="Winkler A."/>
            <person name="Kalinowski J."/>
            <person name="Kampfer P."/>
            <person name="Glaeser S."/>
        </authorList>
    </citation>
    <scope>NUCLEOTIDE SEQUENCE [LARGE SCALE GENOMIC DNA]</scope>
    <source>
        <strain evidence="8 9">DSM 40107</strain>
    </source>
</reference>
<dbReference type="GO" id="GO:0009253">
    <property type="term" value="P:peptidoglycan catabolic process"/>
    <property type="evidence" value="ECO:0007669"/>
    <property type="project" value="InterPro"/>
</dbReference>
<sequence length="901" mass="91589">MSPRRTHAYKPLSLKRRAWLTVGAVVLSGAGVVTYAIADPSTPADAKRDGREPSIRTLKLKDRGSGRKGLAKQETGRFSAVVLTWNDPEAKAKGTPEVRTRDIETGKWSGWQKLTIEPSQADGAEGERAALRGGTESVWTGDSDGIEVRVVNADGTEAAGQPTGMDVKLLDPGTDPEGAIQPAAFAAEETTAPATQSPVPTQTVTPTEPVEPTDPATAPGTPAPTDTPTATATPTQSPSPTASPTPTSTVPAPRPSTVVKPPIITQAEWGASTDYDGTPEYGTEIKAAVIHHTGVDSDNGLSCAESRARMRTIQQAHFSQGYFDIGYNFVVDRCGQIFEGRSGGMDLPVIGAHDAGFNTNTVGISYIGNFESAQPSRAGMDAISRVIAWKFGMYGIDPTGKVTLTSGVDQGYSGNKIPKGQSITLPRVFGHRDTNATACPGANLYPKLSRIAQVAKTPGISHALATTDYNRDGITDLVTGTPRALSNGGTLTVVPGGIDGPVTASKRTITQNSTGVPGGHESGDNFGASTAWGDVNGDGYADLAIGAPGEDDTSGNADRGSVTVLYGPGLDSGFSYSTSGSVTAAGAKLGSTVTVGDFNGDGKADVFSAGTGKGGNWNAKLTGGTTATGTLTSATGAVAYLDAATGDFNRDGYADVALNYRDTGGIGRVVRFAGSATGLTKAGVISVKGGRSIAAGDVNGNGYDDIVIGQPVASESGGLSGGQITMVPGTSTGFTTTGMTTIHQDTANVAGGNESGDLFGASVSVGDYNADGFADALTGVPGEDFPRSGVNQTNAGDALLVKGTSSGLTGTGSIRISQETTDVPGSAESGDLLGSAVSLTDLSGYGRADLTFGAEGEDGTDGILLHIPSNSTGLGYKQAVIYSKTTLGTPTDAHLGQTLTP</sequence>
<evidence type="ECO:0000313" key="8">
    <source>
        <dbReference type="EMBL" id="KUM74744.1"/>
    </source>
</evidence>
<dbReference type="Proteomes" id="UP000054024">
    <property type="component" value="Unassembled WGS sequence"/>
</dbReference>
<dbReference type="PROSITE" id="PS51470">
    <property type="entry name" value="FG_GAP"/>
    <property type="match status" value="2"/>
</dbReference>
<dbReference type="AlphaFoldDB" id="A0A117P851"/>
<name>A0A117P851_9ACTN</name>
<dbReference type="RefSeq" id="WP_062150874.1">
    <property type="nucleotide sequence ID" value="NZ_KQ947988.1"/>
</dbReference>
<dbReference type="STRING" id="146536.AQI70_18085"/>
<feature type="compositionally biased region" description="Low complexity" evidence="5">
    <location>
        <begin position="182"/>
        <end position="257"/>
    </location>
</feature>
<accession>A0A117P851</accession>
<evidence type="ECO:0000256" key="1">
    <source>
        <dbReference type="ARBA" id="ARBA00007553"/>
    </source>
</evidence>
<proteinExistence type="inferred from homology"/>
<evidence type="ECO:0000256" key="5">
    <source>
        <dbReference type="SAM" id="MobiDB-lite"/>
    </source>
</evidence>
<dbReference type="Pfam" id="PF01839">
    <property type="entry name" value="FG-GAP"/>
    <property type="match status" value="4"/>
</dbReference>
<keyword evidence="4" id="KW-0325">Glycoprotein</keyword>
<keyword evidence="2" id="KW-0732">Signal</keyword>
<evidence type="ECO:0000256" key="3">
    <source>
        <dbReference type="ARBA" id="ARBA00022737"/>
    </source>
</evidence>